<dbReference type="SFLD" id="SFLDG01129">
    <property type="entry name" value="C1.5:_HAD__Beta-PGM__Phosphata"/>
    <property type="match status" value="1"/>
</dbReference>
<name>A0ABS4G8R0_9CLOT</name>
<dbReference type="InterPro" id="IPR023214">
    <property type="entry name" value="HAD_sf"/>
</dbReference>
<dbReference type="InterPro" id="IPR036412">
    <property type="entry name" value="HAD-like_sf"/>
</dbReference>
<dbReference type="PRINTS" id="PR00413">
    <property type="entry name" value="HADHALOGNASE"/>
</dbReference>
<dbReference type="Gene3D" id="1.10.150.240">
    <property type="entry name" value="Putative phosphatase, domain 2"/>
    <property type="match status" value="1"/>
</dbReference>
<dbReference type="Pfam" id="PF13419">
    <property type="entry name" value="HAD_2"/>
    <property type="match status" value="1"/>
</dbReference>
<dbReference type="EMBL" id="JAGGKC010000050">
    <property type="protein sequence ID" value="MBP1920921.1"/>
    <property type="molecule type" value="Genomic_DNA"/>
</dbReference>
<dbReference type="RefSeq" id="WP_209461072.1">
    <property type="nucleotide sequence ID" value="NZ_JAGGKC010000050.1"/>
</dbReference>
<protein>
    <submittedName>
        <fullName evidence="1">HAD superfamily hydrolase (TIGR01509 family)</fullName>
    </submittedName>
</protein>
<keyword evidence="1" id="KW-0378">Hydrolase</keyword>
<organism evidence="1 2">
    <name type="scientific">Youngiibacter multivorans</name>
    <dbReference type="NCBI Taxonomy" id="937251"/>
    <lineage>
        <taxon>Bacteria</taxon>
        <taxon>Bacillati</taxon>
        <taxon>Bacillota</taxon>
        <taxon>Clostridia</taxon>
        <taxon>Eubacteriales</taxon>
        <taxon>Clostridiaceae</taxon>
        <taxon>Youngiibacter</taxon>
    </lineage>
</organism>
<reference evidence="1 2" key="1">
    <citation type="submission" date="2021-03" db="EMBL/GenBank/DDBJ databases">
        <title>Genomic Encyclopedia of Type Strains, Phase IV (KMG-IV): sequencing the most valuable type-strain genomes for metagenomic binning, comparative biology and taxonomic classification.</title>
        <authorList>
            <person name="Goeker M."/>
        </authorList>
    </citation>
    <scope>NUCLEOTIDE SEQUENCE [LARGE SCALE GENOMIC DNA]</scope>
    <source>
        <strain evidence="1 2">DSM 6139</strain>
    </source>
</reference>
<dbReference type="PANTHER" id="PTHR18901:SF38">
    <property type="entry name" value="PSEUDOURIDINE-5'-PHOSPHATASE"/>
    <property type="match status" value="1"/>
</dbReference>
<dbReference type="CDD" id="cd07505">
    <property type="entry name" value="HAD_BPGM-like"/>
    <property type="match status" value="1"/>
</dbReference>
<dbReference type="Gene3D" id="3.40.50.1000">
    <property type="entry name" value="HAD superfamily/HAD-like"/>
    <property type="match status" value="1"/>
</dbReference>
<gene>
    <name evidence="1" type="ORF">J2Z34_003441</name>
</gene>
<dbReference type="PANTHER" id="PTHR18901">
    <property type="entry name" value="2-DEOXYGLUCOSE-6-PHOSPHATE PHOSPHATASE 2"/>
    <property type="match status" value="1"/>
</dbReference>
<dbReference type="SFLD" id="SFLDS00003">
    <property type="entry name" value="Haloacid_Dehalogenase"/>
    <property type="match status" value="1"/>
</dbReference>
<dbReference type="InterPro" id="IPR006439">
    <property type="entry name" value="HAD-SF_hydro_IA"/>
</dbReference>
<evidence type="ECO:0000313" key="1">
    <source>
        <dbReference type="EMBL" id="MBP1920921.1"/>
    </source>
</evidence>
<accession>A0ABS4G8R0</accession>
<dbReference type="InterPro" id="IPR023198">
    <property type="entry name" value="PGP-like_dom2"/>
</dbReference>
<keyword evidence="2" id="KW-1185">Reference proteome</keyword>
<comment type="caution">
    <text evidence="1">The sequence shown here is derived from an EMBL/GenBank/DDBJ whole genome shotgun (WGS) entry which is preliminary data.</text>
</comment>
<evidence type="ECO:0000313" key="2">
    <source>
        <dbReference type="Proteomes" id="UP001519271"/>
    </source>
</evidence>
<proteinExistence type="predicted"/>
<dbReference type="NCBIfam" id="TIGR01509">
    <property type="entry name" value="HAD-SF-IA-v3"/>
    <property type="match status" value="1"/>
</dbReference>
<dbReference type="GO" id="GO:0016787">
    <property type="term" value="F:hydrolase activity"/>
    <property type="evidence" value="ECO:0007669"/>
    <property type="project" value="UniProtKB-KW"/>
</dbReference>
<dbReference type="SUPFAM" id="SSF56784">
    <property type="entry name" value="HAD-like"/>
    <property type="match status" value="1"/>
</dbReference>
<dbReference type="InterPro" id="IPR041492">
    <property type="entry name" value="HAD_2"/>
</dbReference>
<dbReference type="Proteomes" id="UP001519271">
    <property type="component" value="Unassembled WGS sequence"/>
</dbReference>
<sequence length="217" mass="24794">MLDDVLGVIFDLDGTLVDSMWVWRKVDEDFLVARNIDLEPEELMRRIAHKSFHETAVYFKETFNLLETLDEIKAQWNNSVKSIYRDNVMLKEGALEILIKLKEKGTKIALATSSSEEILEACLEARQIRQYFDVVVTTDMAGKTKVEPDVYLLAANRMELSPSSIAVFEDIPAAMLGARKAGMKVFGVHDSFSEHLHEEIIRNCHVYVRSLKDVEIN</sequence>